<proteinExistence type="predicted"/>
<dbReference type="Gene3D" id="3.30.190.20">
    <property type="match status" value="1"/>
</dbReference>
<dbReference type="SUPFAM" id="SSF56808">
    <property type="entry name" value="Ribosomal protein L1"/>
    <property type="match status" value="1"/>
</dbReference>
<gene>
    <name evidence="1" type="ORF">SPARVUS_LOCUS16354506</name>
</gene>
<name>A0ABN9HRP1_9NEOB</name>
<dbReference type="Proteomes" id="UP001162483">
    <property type="component" value="Unassembled WGS sequence"/>
</dbReference>
<evidence type="ECO:0000313" key="1">
    <source>
        <dbReference type="EMBL" id="CAI9622905.1"/>
    </source>
</evidence>
<dbReference type="InterPro" id="IPR023674">
    <property type="entry name" value="Ribosomal_uL1-like"/>
</dbReference>
<dbReference type="EMBL" id="CATNWA010021488">
    <property type="protein sequence ID" value="CAI9622905.1"/>
    <property type="molecule type" value="Genomic_DNA"/>
</dbReference>
<comment type="caution">
    <text evidence="1">The sequence shown here is derived from an EMBL/GenBank/DDBJ whole genome shotgun (WGS) entry which is preliminary data.</text>
</comment>
<evidence type="ECO:0000313" key="2">
    <source>
        <dbReference type="Proteomes" id="UP001162483"/>
    </source>
</evidence>
<accession>A0ABN9HRP1</accession>
<organism evidence="1 2">
    <name type="scientific">Staurois parvus</name>
    <dbReference type="NCBI Taxonomy" id="386267"/>
    <lineage>
        <taxon>Eukaryota</taxon>
        <taxon>Metazoa</taxon>
        <taxon>Chordata</taxon>
        <taxon>Craniata</taxon>
        <taxon>Vertebrata</taxon>
        <taxon>Euteleostomi</taxon>
        <taxon>Amphibia</taxon>
        <taxon>Batrachia</taxon>
        <taxon>Anura</taxon>
        <taxon>Neobatrachia</taxon>
        <taxon>Ranoidea</taxon>
        <taxon>Ranidae</taxon>
        <taxon>Staurois</taxon>
    </lineage>
</organism>
<sequence>MSSKVSRDSLREAVGEVLLGARRKKRKFLQSMELQISLKNYDLQKDKRFSGTLRLKSTPKPKFSSCISRDQKHCDEAKAVDLPNMDIEALKKLNKKLGRSWLRSMMPFWPLNHLPSRFLVFWGLVCIKQENVLLC</sequence>
<protein>
    <submittedName>
        <fullName evidence="1">Uncharacterized protein</fullName>
    </submittedName>
</protein>
<reference evidence="1" key="1">
    <citation type="submission" date="2023-05" db="EMBL/GenBank/DDBJ databases">
        <authorList>
            <person name="Stuckert A."/>
        </authorList>
    </citation>
    <scope>NUCLEOTIDE SEQUENCE</scope>
</reference>
<keyword evidence="2" id="KW-1185">Reference proteome</keyword>